<organism evidence="4 5">
    <name type="scientific">Camelina sativa</name>
    <name type="common">False flax</name>
    <name type="synonym">Myagrum sativum</name>
    <dbReference type="NCBI Taxonomy" id="90675"/>
    <lineage>
        <taxon>Eukaryota</taxon>
        <taxon>Viridiplantae</taxon>
        <taxon>Streptophyta</taxon>
        <taxon>Embryophyta</taxon>
        <taxon>Tracheophyta</taxon>
        <taxon>Spermatophyta</taxon>
        <taxon>Magnoliopsida</taxon>
        <taxon>eudicotyledons</taxon>
        <taxon>Gunneridae</taxon>
        <taxon>Pentapetalae</taxon>
        <taxon>rosids</taxon>
        <taxon>malvids</taxon>
        <taxon>Brassicales</taxon>
        <taxon>Brassicaceae</taxon>
        <taxon>Camelineae</taxon>
        <taxon>Camelina</taxon>
    </lineage>
</organism>
<dbReference type="InterPro" id="IPR033140">
    <property type="entry name" value="Lipase_GDXG_put_SER_AS"/>
</dbReference>
<feature type="active site" evidence="2">
    <location>
        <position position="162"/>
    </location>
</feature>
<dbReference type="PROSITE" id="PS01174">
    <property type="entry name" value="LIPASE_GDXG_SER"/>
    <property type="match status" value="1"/>
</dbReference>
<dbReference type="InterPro" id="IPR050466">
    <property type="entry name" value="Carboxylest/Gibb_receptor"/>
</dbReference>
<reference evidence="5" key="2">
    <citation type="submission" date="2025-08" db="UniProtKB">
        <authorList>
            <consortium name="RefSeq"/>
        </authorList>
    </citation>
    <scope>IDENTIFICATION</scope>
    <source>
        <tissue evidence="5">Leaf</tissue>
    </source>
</reference>
<proteinExistence type="inferred from homology"/>
<sequence>MDSEIAFDRSPCYQVYKSGRIERLSGETTVPPSLTPQNGVVSKDVVVYSPEKNLSARLYVPEKVTDEKLPMLIYFHGGGFIIETAFSPTYHNFLTSAVAAANCLAISVDYRRAPEFPIPIPIPYEDSWDSLKWVFTHITGSGSETWINKHGDFGKVFLAGDSAGGNIAHHLTTRAKTERLCCDSLISGMILIHPYFWGKTPIDEFEVRDVIKSQKIEGSWGIASPNSKDGVDDPLINVVGSEDSDLSGLGCGKVLVMVAGDDLLVRQGLCYAAKLKKSGWDGEVEVMETKDESHVFHLKDSKSVNARQVVMKLAEFIN</sequence>
<dbReference type="PANTHER" id="PTHR23024:SF446">
    <property type="entry name" value="CARBOXYLESTERASE 7-RELATED"/>
    <property type="match status" value="1"/>
</dbReference>
<reference evidence="4" key="1">
    <citation type="journal article" date="2014" name="Nat. Commun.">
        <title>The emerging biofuel crop Camelina sativa retains a highly undifferentiated hexaploid genome structure.</title>
        <authorList>
            <person name="Kagale S."/>
            <person name="Koh C."/>
            <person name="Nixon J."/>
            <person name="Bollina V."/>
            <person name="Clarke W.E."/>
            <person name="Tuteja R."/>
            <person name="Spillane C."/>
            <person name="Robinson S.J."/>
            <person name="Links M.G."/>
            <person name="Clarke C."/>
            <person name="Higgins E.E."/>
            <person name="Huebert T."/>
            <person name="Sharpe A.G."/>
            <person name="Parkin I.A."/>
        </authorList>
    </citation>
    <scope>NUCLEOTIDE SEQUENCE [LARGE SCALE GENOMIC DNA]</scope>
    <source>
        <strain evidence="4">cv. DH55</strain>
    </source>
</reference>
<gene>
    <name evidence="5" type="primary">LOC104790117</name>
</gene>
<dbReference type="SUPFAM" id="SSF53474">
    <property type="entry name" value="alpha/beta-Hydrolases"/>
    <property type="match status" value="1"/>
</dbReference>
<comment type="similarity">
    <text evidence="1">Belongs to the 'GDXG' lipolytic enzyme family.</text>
</comment>
<feature type="domain" description="Alpha/beta hydrolase fold-3" evidence="3">
    <location>
        <begin position="72"/>
        <end position="297"/>
    </location>
</feature>
<protein>
    <submittedName>
        <fullName evidence="5">Probable carboxylesterase 7</fullName>
    </submittedName>
</protein>
<evidence type="ECO:0000259" key="3">
    <source>
        <dbReference type="Pfam" id="PF07859"/>
    </source>
</evidence>
<dbReference type="Proteomes" id="UP000694864">
    <property type="component" value="Chromosome 6"/>
</dbReference>
<evidence type="ECO:0000256" key="2">
    <source>
        <dbReference type="PROSITE-ProRule" id="PRU10038"/>
    </source>
</evidence>
<keyword evidence="4" id="KW-1185">Reference proteome</keyword>
<name>A0ABM0ZD86_CAMSA</name>
<dbReference type="InterPro" id="IPR029058">
    <property type="entry name" value="AB_hydrolase_fold"/>
</dbReference>
<dbReference type="Pfam" id="PF07859">
    <property type="entry name" value="Abhydrolase_3"/>
    <property type="match status" value="1"/>
</dbReference>
<dbReference type="PANTHER" id="PTHR23024">
    <property type="entry name" value="ARYLACETAMIDE DEACETYLASE"/>
    <property type="match status" value="1"/>
</dbReference>
<evidence type="ECO:0000313" key="5">
    <source>
        <dbReference type="RefSeq" id="XP_010514123.1"/>
    </source>
</evidence>
<dbReference type="RefSeq" id="XP_010514123.1">
    <property type="nucleotide sequence ID" value="XM_010515821.2"/>
</dbReference>
<dbReference type="Gene3D" id="3.40.50.1820">
    <property type="entry name" value="alpha/beta hydrolase"/>
    <property type="match status" value="1"/>
</dbReference>
<dbReference type="GeneID" id="104790117"/>
<accession>A0ABM0ZD86</accession>
<evidence type="ECO:0000313" key="4">
    <source>
        <dbReference type="Proteomes" id="UP000694864"/>
    </source>
</evidence>
<evidence type="ECO:0000256" key="1">
    <source>
        <dbReference type="ARBA" id="ARBA00010515"/>
    </source>
</evidence>
<dbReference type="InterPro" id="IPR013094">
    <property type="entry name" value="AB_hydrolase_3"/>
</dbReference>